<evidence type="ECO:0000313" key="3">
    <source>
        <dbReference type="Proteomes" id="UP001054837"/>
    </source>
</evidence>
<dbReference type="AlphaFoldDB" id="A0AAV4RID5"/>
<evidence type="ECO:0000256" key="1">
    <source>
        <dbReference type="SAM" id="MobiDB-lite"/>
    </source>
</evidence>
<feature type="region of interest" description="Disordered" evidence="1">
    <location>
        <begin position="16"/>
        <end position="79"/>
    </location>
</feature>
<evidence type="ECO:0000313" key="2">
    <source>
        <dbReference type="EMBL" id="GIY21658.1"/>
    </source>
</evidence>
<sequence>MIDRFTERIEACSITAESADKTPVLNDNTKQPSKTPMSKDEAGTTSSPPEEISLTNDPQATTRRRRIIRFPPHLKDYVS</sequence>
<accession>A0AAV4RID5</accession>
<comment type="caution">
    <text evidence="2">The sequence shown here is derived from an EMBL/GenBank/DDBJ whole genome shotgun (WGS) entry which is preliminary data.</text>
</comment>
<gene>
    <name evidence="2" type="ORF">CDAR_124461</name>
</gene>
<feature type="compositionally biased region" description="Polar residues" evidence="1">
    <location>
        <begin position="25"/>
        <end position="36"/>
    </location>
</feature>
<dbReference type="EMBL" id="BPLQ01006336">
    <property type="protein sequence ID" value="GIY21658.1"/>
    <property type="molecule type" value="Genomic_DNA"/>
</dbReference>
<reference evidence="2 3" key="1">
    <citation type="submission" date="2021-06" db="EMBL/GenBank/DDBJ databases">
        <title>Caerostris darwini draft genome.</title>
        <authorList>
            <person name="Kono N."/>
            <person name="Arakawa K."/>
        </authorList>
    </citation>
    <scope>NUCLEOTIDE SEQUENCE [LARGE SCALE GENOMIC DNA]</scope>
</reference>
<name>A0AAV4RID5_9ARAC</name>
<organism evidence="2 3">
    <name type="scientific">Caerostris darwini</name>
    <dbReference type="NCBI Taxonomy" id="1538125"/>
    <lineage>
        <taxon>Eukaryota</taxon>
        <taxon>Metazoa</taxon>
        <taxon>Ecdysozoa</taxon>
        <taxon>Arthropoda</taxon>
        <taxon>Chelicerata</taxon>
        <taxon>Arachnida</taxon>
        <taxon>Araneae</taxon>
        <taxon>Araneomorphae</taxon>
        <taxon>Entelegynae</taxon>
        <taxon>Araneoidea</taxon>
        <taxon>Araneidae</taxon>
        <taxon>Caerostris</taxon>
    </lineage>
</organism>
<protein>
    <submittedName>
        <fullName evidence="2">Uncharacterized protein</fullName>
    </submittedName>
</protein>
<feature type="compositionally biased region" description="Polar residues" evidence="1">
    <location>
        <begin position="43"/>
        <end position="60"/>
    </location>
</feature>
<keyword evidence="3" id="KW-1185">Reference proteome</keyword>
<dbReference type="Proteomes" id="UP001054837">
    <property type="component" value="Unassembled WGS sequence"/>
</dbReference>
<proteinExistence type="predicted"/>